<comment type="caution">
    <text evidence="8">The sequence shown here is derived from an EMBL/GenBank/DDBJ whole genome shotgun (WGS) entry which is preliminary data.</text>
</comment>
<proteinExistence type="inferred from homology"/>
<dbReference type="PANTHER" id="PTHR46423:SF1">
    <property type="entry name" value="RNA POLYMERASE II-ASSOCIATED PROTEIN 3"/>
    <property type="match status" value="1"/>
</dbReference>
<dbReference type="SUPFAM" id="SSF48452">
    <property type="entry name" value="TPR-like"/>
    <property type="match status" value="1"/>
</dbReference>
<gene>
    <name evidence="8" type="primary">RPAP3</name>
    <name evidence="8" type="ORF">K7432_006875</name>
</gene>
<dbReference type="Proteomes" id="UP001479436">
    <property type="component" value="Unassembled WGS sequence"/>
</dbReference>
<feature type="repeat" description="TPR" evidence="5">
    <location>
        <begin position="96"/>
        <end position="129"/>
    </location>
</feature>
<evidence type="ECO:0000256" key="6">
    <source>
        <dbReference type="SAM" id="MobiDB-lite"/>
    </source>
</evidence>
<feature type="domain" description="RNA-polymerase II-associated protein 3-like C-terminal" evidence="7">
    <location>
        <begin position="342"/>
        <end position="433"/>
    </location>
</feature>
<dbReference type="PANTHER" id="PTHR46423">
    <property type="entry name" value="RNA POLYMERASE II-ASSOCIATED PROTEIN 3"/>
    <property type="match status" value="1"/>
</dbReference>
<dbReference type="Pfam" id="PF13181">
    <property type="entry name" value="TPR_8"/>
    <property type="match status" value="2"/>
</dbReference>
<sequence length="466" mass="53373">MNNSDQYQTLVKQLLKWQEEIAEKDRLAKKVPCYEEYPPIREFKEITLADKPTVPKLKKIPTSVSDKTSDTETILPAEGTEKLKNAEEREKRKQSAVIEKNKGNEHFKKGEFAQAIQLYSKSIELDPLNAVFPINRAMVYLKLERYSEAEKDCTLGLGIDPSNIKALWRRGIARRHLGKLVEAKQDLEKALKIEATNQAVKTELSLIVKALNDHKSSQENLKNSNEKVDSPKPTQPVPRRRLEIEEIDADDDIITPVNTKYTPKTETPKMPSNSMPTEKSIDVVDAKDTTQMPSSKTDKPAPSDQLKHASIKPKTSQPPEPLIKDTTIVKEVAVKPLPQFIPPKTTMEFERQWRTYRNDPVKLYHYFKSINPENYANIFKSSLESSYMTKILEILKSFYIESEPPSLIFDVLKYLSKVKRFDMIMMFMSPADKQTLQEVFHYLRDSDAAPTPEDLSSLAKVYKVAL</sequence>
<dbReference type="InterPro" id="IPR051966">
    <property type="entry name" value="RPAP3"/>
</dbReference>
<dbReference type="InterPro" id="IPR025986">
    <property type="entry name" value="RPAP3-like_C"/>
</dbReference>
<evidence type="ECO:0000256" key="1">
    <source>
        <dbReference type="ARBA" id="ARBA00022737"/>
    </source>
</evidence>
<dbReference type="Pfam" id="PF00515">
    <property type="entry name" value="TPR_1"/>
    <property type="match status" value="1"/>
</dbReference>
<feature type="region of interest" description="Disordered" evidence="6">
    <location>
        <begin position="216"/>
        <end position="321"/>
    </location>
</feature>
<evidence type="ECO:0000259" key="7">
    <source>
        <dbReference type="Pfam" id="PF13877"/>
    </source>
</evidence>
<evidence type="ECO:0000256" key="2">
    <source>
        <dbReference type="ARBA" id="ARBA00022803"/>
    </source>
</evidence>
<protein>
    <recommendedName>
        <fullName evidence="4">RNA polymerase II-associated protein 3</fullName>
    </recommendedName>
</protein>
<keyword evidence="1" id="KW-0677">Repeat</keyword>
<feature type="compositionally biased region" description="Basic and acidic residues" evidence="6">
    <location>
        <begin position="296"/>
        <end position="307"/>
    </location>
</feature>
<evidence type="ECO:0000313" key="9">
    <source>
        <dbReference type="Proteomes" id="UP001479436"/>
    </source>
</evidence>
<accession>A0ABR2W0Z7</accession>
<dbReference type="InterPro" id="IPR019734">
    <property type="entry name" value="TPR_rpt"/>
</dbReference>
<name>A0ABR2W0Z7_9FUNG</name>
<dbReference type="EMBL" id="JASJQH010007195">
    <property type="protein sequence ID" value="KAK9712828.1"/>
    <property type="molecule type" value="Genomic_DNA"/>
</dbReference>
<comment type="similarity">
    <text evidence="3">Belongs to the RPAP3 family.</text>
</comment>
<evidence type="ECO:0000313" key="8">
    <source>
        <dbReference type="EMBL" id="KAK9712828.1"/>
    </source>
</evidence>
<evidence type="ECO:0000256" key="3">
    <source>
        <dbReference type="ARBA" id="ARBA00038275"/>
    </source>
</evidence>
<evidence type="ECO:0000256" key="5">
    <source>
        <dbReference type="PROSITE-ProRule" id="PRU00339"/>
    </source>
</evidence>
<keyword evidence="2 5" id="KW-0802">TPR repeat</keyword>
<keyword evidence="9" id="KW-1185">Reference proteome</keyword>
<dbReference type="PROSITE" id="PS50005">
    <property type="entry name" value="TPR"/>
    <property type="match status" value="1"/>
</dbReference>
<dbReference type="Pfam" id="PF13877">
    <property type="entry name" value="RPAP3_C"/>
    <property type="match status" value="1"/>
</dbReference>
<organism evidence="8 9">
    <name type="scientific">Basidiobolus ranarum</name>
    <dbReference type="NCBI Taxonomy" id="34480"/>
    <lineage>
        <taxon>Eukaryota</taxon>
        <taxon>Fungi</taxon>
        <taxon>Fungi incertae sedis</taxon>
        <taxon>Zoopagomycota</taxon>
        <taxon>Entomophthoromycotina</taxon>
        <taxon>Basidiobolomycetes</taxon>
        <taxon>Basidiobolales</taxon>
        <taxon>Basidiobolaceae</taxon>
        <taxon>Basidiobolus</taxon>
    </lineage>
</organism>
<dbReference type="InterPro" id="IPR011990">
    <property type="entry name" value="TPR-like_helical_dom_sf"/>
</dbReference>
<reference evidence="8 9" key="1">
    <citation type="submission" date="2023-04" db="EMBL/GenBank/DDBJ databases">
        <title>Genome of Basidiobolus ranarum AG-B5.</title>
        <authorList>
            <person name="Stajich J.E."/>
            <person name="Carter-House D."/>
            <person name="Gryganskyi A."/>
        </authorList>
    </citation>
    <scope>NUCLEOTIDE SEQUENCE [LARGE SCALE GENOMIC DNA]</scope>
    <source>
        <strain evidence="8 9">AG-B5</strain>
    </source>
</reference>
<feature type="compositionally biased region" description="Polar residues" evidence="6">
    <location>
        <begin position="256"/>
        <end position="277"/>
    </location>
</feature>
<dbReference type="SMART" id="SM00028">
    <property type="entry name" value="TPR"/>
    <property type="match status" value="3"/>
</dbReference>
<feature type="compositionally biased region" description="Basic and acidic residues" evidence="6">
    <location>
        <begin position="279"/>
        <end position="288"/>
    </location>
</feature>
<dbReference type="Gene3D" id="1.25.40.10">
    <property type="entry name" value="Tetratricopeptide repeat domain"/>
    <property type="match status" value="1"/>
</dbReference>
<evidence type="ECO:0000256" key="4">
    <source>
        <dbReference type="ARBA" id="ARBA00040133"/>
    </source>
</evidence>